<comment type="caution">
    <text evidence="2">The sequence shown here is derived from an EMBL/GenBank/DDBJ whole genome shotgun (WGS) entry which is preliminary data.</text>
</comment>
<name>A0ABV4HR59_9GAMM</name>
<evidence type="ECO:0000256" key="1">
    <source>
        <dbReference type="SAM" id="SignalP"/>
    </source>
</evidence>
<keyword evidence="1" id="KW-0732">Signal</keyword>
<proteinExistence type="predicted"/>
<dbReference type="RefSeq" id="WP_370562623.1">
    <property type="nucleotide sequence ID" value="NZ_JBFWIB010000002.1"/>
</dbReference>
<dbReference type="EMBL" id="JBFWIC010000004">
    <property type="protein sequence ID" value="MEZ0473914.1"/>
    <property type="molecule type" value="Genomic_DNA"/>
</dbReference>
<protein>
    <submittedName>
        <fullName evidence="2">Uncharacterized protein</fullName>
    </submittedName>
</protein>
<feature type="signal peptide" evidence="1">
    <location>
        <begin position="1"/>
        <end position="23"/>
    </location>
</feature>
<sequence length="957" mass="104823">MPPRHRLPAIALVLATAAPTSGAATATAHTIEARRDGITLAAPDGARAVFAMRFCVQRTPTDPAPELRPAALGTRYNVVTWLAGNAGDAGLAQVAGDASQVGDGFDPDILQGDAGGRTADVFAAAPRTCVDADGVRPTPDGGHRWTFPEQAAFAIEAVLSPGGGGGAMPPALRYTLRAKQPGFYSVAYMGAPSHAPVDADAFFQPLVWTEKRFPDSSYLTLAFRATLPSTLVEHDGQVEGVVVDAAEFPFDPLPVFRNSRFGIALRDPDGRARPMVFAPVLGAPGSRLDAGDEFSFTLRPLVHRGDITAAYEYAARRLYGFHDYRHNALSSLNRTLERIVDYGMSPWSQFRAEDKGASYETDAPGTVKNVSSLNPLDLALVTDDDAIWRLRAKPTIEYMVSREKYLFTIDEEQKIQFPSYTLKGPAAPVSELAALHRIFRGASPAFLALAEEEYGRSRVRNLDVSERGDTWQNSLALYRATGRRHYLDAAVRGADAYLRERVERPQQEFAGVHGEEPFFWTQFVPDFAALMQLYDVTAERRHLEAAHRAARAFTLFVWFAPAIPDAEVLVNPGGKAPLYGYLAGKGHPRMPAAEERVPAWRLSEIGLTPESSGTSSGHRGIFMANWAPWLLRIAEHMDDSFLRDVARSAVVGRYTNFPGYHINTARTTIYEKPDYPLRDPKSLSVNSFHFNHVWPMASMLLDYLVSDADARSNGAIRFPAEFIEGYAYLQNRAYGGQVGRFYGHDDAVLWMPKGLLQADSVELNFVTARSEDNTRLYVALMNEADMPVTSAARLDLARLPGLAGRALHAADVHGTGGIAIDDGRFQVTVPARGLVAFTVAGVGIRPGLQARIMAASPDSAWRQPMARIDEPAARGMVLNYGEPMQHAFVFLEDGKRDFSRVALHWSTDDDSGVVVDAAFPWEFSVPVDGEATRFTWRIEGTRPDGSVARSRDADLVR</sequence>
<reference evidence="2 3" key="1">
    <citation type="submission" date="2024-07" db="EMBL/GenBank/DDBJ databases">
        <title>Luteimonas salilacus sp. nov., isolated from the shore soil of Salt Lake in Tibet of China.</title>
        <authorList>
            <person name="Zhang X."/>
            <person name="Li A."/>
        </authorList>
    </citation>
    <scope>NUCLEOTIDE SEQUENCE [LARGE SCALE GENOMIC DNA]</scope>
    <source>
        <strain evidence="2 3">B3-2-R+30</strain>
    </source>
</reference>
<gene>
    <name evidence="2" type="ORF">AB6713_04690</name>
</gene>
<organism evidence="2 3">
    <name type="scientific">Luteimonas salinilitoris</name>
    <dbReference type="NCBI Taxonomy" id="3237697"/>
    <lineage>
        <taxon>Bacteria</taxon>
        <taxon>Pseudomonadati</taxon>
        <taxon>Pseudomonadota</taxon>
        <taxon>Gammaproteobacteria</taxon>
        <taxon>Lysobacterales</taxon>
        <taxon>Lysobacteraceae</taxon>
        <taxon>Luteimonas</taxon>
    </lineage>
</organism>
<keyword evidence="3" id="KW-1185">Reference proteome</keyword>
<feature type="chain" id="PRO_5045571907" evidence="1">
    <location>
        <begin position="24"/>
        <end position="957"/>
    </location>
</feature>
<accession>A0ABV4HR59</accession>
<dbReference type="Proteomes" id="UP001566331">
    <property type="component" value="Unassembled WGS sequence"/>
</dbReference>
<evidence type="ECO:0000313" key="3">
    <source>
        <dbReference type="Proteomes" id="UP001566331"/>
    </source>
</evidence>
<evidence type="ECO:0000313" key="2">
    <source>
        <dbReference type="EMBL" id="MEZ0473914.1"/>
    </source>
</evidence>